<dbReference type="AlphaFoldDB" id="A0A0K8VZT1"/>
<organism evidence="2">
    <name type="scientific">Bactrocera latifrons</name>
    <name type="common">Malaysian fruit fly</name>
    <name type="synonym">Chaetodacus latifrons</name>
    <dbReference type="NCBI Taxonomy" id="174628"/>
    <lineage>
        <taxon>Eukaryota</taxon>
        <taxon>Metazoa</taxon>
        <taxon>Ecdysozoa</taxon>
        <taxon>Arthropoda</taxon>
        <taxon>Hexapoda</taxon>
        <taxon>Insecta</taxon>
        <taxon>Pterygota</taxon>
        <taxon>Neoptera</taxon>
        <taxon>Endopterygota</taxon>
        <taxon>Diptera</taxon>
        <taxon>Brachycera</taxon>
        <taxon>Muscomorpha</taxon>
        <taxon>Tephritoidea</taxon>
        <taxon>Tephritidae</taxon>
        <taxon>Bactrocera</taxon>
        <taxon>Bactrocera</taxon>
    </lineage>
</organism>
<feature type="compositionally biased region" description="Low complexity" evidence="1">
    <location>
        <begin position="1"/>
        <end position="10"/>
    </location>
</feature>
<feature type="region of interest" description="Disordered" evidence="1">
    <location>
        <begin position="1"/>
        <end position="41"/>
    </location>
</feature>
<accession>A0A0K8VZT1</accession>
<sequence length="148" mass="16070">MNKNKNNNTNSDLDTRRQLRKTDSDNERDIGAAAVKGGQGARRKFSFLDALSPEERALFEEHAREDDDVPSCSGARLGERRVQPQQQQVPPRPPPKGVAGRTQVSLIGQGPVVVVRGKGEGAEEVGNDPFQKPVNPVDAMIHAGKVPL</sequence>
<evidence type="ECO:0000256" key="1">
    <source>
        <dbReference type="SAM" id="MobiDB-lite"/>
    </source>
</evidence>
<name>A0A0K8VZT1_BACLA</name>
<reference evidence="2" key="1">
    <citation type="submission" date="2015-06" db="EMBL/GenBank/DDBJ databases">
        <authorList>
            <person name="Hoefler B.C."/>
            <person name="Straight P.D."/>
        </authorList>
    </citation>
    <scope>NUCLEOTIDE SEQUENCE</scope>
</reference>
<feature type="region of interest" description="Disordered" evidence="1">
    <location>
        <begin position="58"/>
        <end position="105"/>
    </location>
</feature>
<dbReference type="EMBL" id="GDHF01008204">
    <property type="protein sequence ID" value="JAI44110.1"/>
    <property type="molecule type" value="Transcribed_RNA"/>
</dbReference>
<protein>
    <submittedName>
        <fullName evidence="2">Uncharacterized protein</fullName>
    </submittedName>
</protein>
<feature type="compositionally biased region" description="Basic and acidic residues" evidence="1">
    <location>
        <begin position="13"/>
        <end position="30"/>
    </location>
</feature>
<evidence type="ECO:0000313" key="2">
    <source>
        <dbReference type="EMBL" id="JAI44110.1"/>
    </source>
</evidence>
<gene>
    <name evidence="2" type="ORF">c2_g4_i4</name>
</gene>
<proteinExistence type="predicted"/>